<gene>
    <name evidence="2" type="ORF">NCWK1_2488</name>
</gene>
<evidence type="ECO:0000259" key="1">
    <source>
        <dbReference type="Pfam" id="PF00931"/>
    </source>
</evidence>
<dbReference type="InterPro" id="IPR002182">
    <property type="entry name" value="NB-ARC"/>
</dbReference>
<dbReference type="GO" id="GO:0043531">
    <property type="term" value="F:ADP binding"/>
    <property type="evidence" value="ECO:0007669"/>
    <property type="project" value="InterPro"/>
</dbReference>
<dbReference type="PANTHER" id="PTHR36766">
    <property type="entry name" value="PLANT BROAD-SPECTRUM MILDEW RESISTANCE PROTEIN RPW8"/>
    <property type="match status" value="1"/>
</dbReference>
<dbReference type="SUPFAM" id="SSF46894">
    <property type="entry name" value="C-terminal effector domain of the bipartite response regulators"/>
    <property type="match status" value="1"/>
</dbReference>
<keyword evidence="3" id="KW-1185">Reference proteome</keyword>
<protein>
    <submittedName>
        <fullName evidence="2">Fis family transcriptional regulator</fullName>
    </submittedName>
</protein>
<dbReference type="InterPro" id="IPR027417">
    <property type="entry name" value="P-loop_NTPase"/>
</dbReference>
<dbReference type="Gene3D" id="1.10.10.10">
    <property type="entry name" value="Winged helix-like DNA-binding domain superfamily/Winged helix DNA-binding domain"/>
    <property type="match status" value="1"/>
</dbReference>
<evidence type="ECO:0000313" key="2">
    <source>
        <dbReference type="EMBL" id="GBE92730.1"/>
    </source>
</evidence>
<dbReference type="PRINTS" id="PR00364">
    <property type="entry name" value="DISEASERSIST"/>
</dbReference>
<sequence length="479" mass="54868">MNSAADMPLLPDDFITGVANKHNVTKTELEALLLALKDYSGAEIAEKLAISQPAVRKRLGESYRKLGIEGSGNKKIYNLKQKLYAQYQGIQENFTSPKEDWGEAVDVDGFRGRETDIKDLEEWIVGNANDSVRCRLVAVLGMGGIGKTVIAAKVAQEIQSQFDYLIWRSLRNAPPLSEILNQLLRFLPHDAEDYLTVSENNKILLLIDILRKHRCLIILDNVESVLRSSEGKTQEWAGEYEPGYENYGYFFKKVAETSHESCLLITSREKPKEVAVLEGKNLPVKVLQLSSLNLEEAREILLDKGCKCTDEQLEELVKRYSGNPLALKIVGTTVYDLFSNNITEFLREIQEENAVYGDIRSLLETQFNRLSDLEKQVMYRLAIHREYLSLAQLKNDLRTTDVESKILEVVESLLRRSLIEKEANTSRFRQQSVVMEYVNESYIEKVTHEFSEKKNRSLFMPILYYKRDRLIISGKHKND</sequence>
<dbReference type="RefSeq" id="WP_245894894.1">
    <property type="nucleotide sequence ID" value="NZ_DF978428.1"/>
</dbReference>
<dbReference type="Pfam" id="PF00931">
    <property type="entry name" value="NB-ARC"/>
    <property type="match status" value="1"/>
</dbReference>
<dbReference type="PANTHER" id="PTHR36766:SF30">
    <property type="entry name" value="TIR-NBS TYPE DISEASE RESISTANCE PROTEIN-RELATED"/>
    <property type="match status" value="1"/>
</dbReference>
<reference evidence="3" key="1">
    <citation type="journal article" date="2018" name="Genome Announc.">
        <title>Draft Genome Sequence of the Nitrogen-Fixing and Hormogonia-Inducing Cyanobacterium Nostoc cycadae Strain WK-1, Isolated from the Coralloid Roots of Cycas revoluta.</title>
        <authorList>
            <person name="Kanesaki Y."/>
            <person name="Hirose M."/>
            <person name="Hirose Y."/>
            <person name="Fujisawa T."/>
            <person name="Nakamura Y."/>
            <person name="Watanabe S."/>
            <person name="Matsunaga S."/>
            <person name="Uchida H."/>
            <person name="Murakami A."/>
        </authorList>
    </citation>
    <scope>NUCLEOTIDE SEQUENCE [LARGE SCALE GENOMIC DNA]</scope>
    <source>
        <strain evidence="3">WK-1</strain>
    </source>
</reference>
<accession>A0A2H6LHN4</accession>
<feature type="domain" description="NB-ARC" evidence="1">
    <location>
        <begin position="114"/>
        <end position="222"/>
    </location>
</feature>
<comment type="caution">
    <text evidence="2">The sequence shown here is derived from an EMBL/GenBank/DDBJ whole genome shotgun (WGS) entry which is preliminary data.</text>
</comment>
<dbReference type="Gene3D" id="3.40.50.300">
    <property type="entry name" value="P-loop containing nucleotide triphosphate hydrolases"/>
    <property type="match status" value="1"/>
</dbReference>
<dbReference type="EMBL" id="BDGE01000041">
    <property type="protein sequence ID" value="GBE92730.1"/>
    <property type="molecule type" value="Genomic_DNA"/>
</dbReference>
<dbReference type="InterPro" id="IPR016032">
    <property type="entry name" value="Sig_transdc_resp-reg_C-effctor"/>
</dbReference>
<dbReference type="Proteomes" id="UP000236527">
    <property type="component" value="Unassembled WGS sequence"/>
</dbReference>
<dbReference type="GO" id="GO:0006355">
    <property type="term" value="P:regulation of DNA-templated transcription"/>
    <property type="evidence" value="ECO:0007669"/>
    <property type="project" value="InterPro"/>
</dbReference>
<name>A0A2H6LHN4_9NOSO</name>
<organism evidence="2 3">
    <name type="scientific">Nostoc cycadae WK-1</name>
    <dbReference type="NCBI Taxonomy" id="1861711"/>
    <lineage>
        <taxon>Bacteria</taxon>
        <taxon>Bacillati</taxon>
        <taxon>Cyanobacteriota</taxon>
        <taxon>Cyanophyceae</taxon>
        <taxon>Nostocales</taxon>
        <taxon>Nostocaceae</taxon>
        <taxon>Nostoc</taxon>
    </lineage>
</organism>
<dbReference type="InterPro" id="IPR036388">
    <property type="entry name" value="WH-like_DNA-bd_sf"/>
</dbReference>
<proteinExistence type="predicted"/>
<evidence type="ECO:0000313" key="3">
    <source>
        <dbReference type="Proteomes" id="UP000236527"/>
    </source>
</evidence>
<dbReference type="SUPFAM" id="SSF52540">
    <property type="entry name" value="P-loop containing nucleoside triphosphate hydrolases"/>
    <property type="match status" value="1"/>
</dbReference>
<dbReference type="GO" id="GO:0003677">
    <property type="term" value="F:DNA binding"/>
    <property type="evidence" value="ECO:0007669"/>
    <property type="project" value="InterPro"/>
</dbReference>
<dbReference type="AlphaFoldDB" id="A0A2H6LHN4"/>